<dbReference type="SUPFAM" id="SSF51735">
    <property type="entry name" value="NAD(P)-binding Rossmann-fold domains"/>
    <property type="match status" value="1"/>
</dbReference>
<dbReference type="Pfam" id="PF01408">
    <property type="entry name" value="GFO_IDH_MocA"/>
    <property type="match status" value="1"/>
</dbReference>
<evidence type="ECO:0000313" key="3">
    <source>
        <dbReference type="EMBL" id="HIR51096.1"/>
    </source>
</evidence>
<dbReference type="Proteomes" id="UP000824239">
    <property type="component" value="Unassembled WGS sequence"/>
</dbReference>
<dbReference type="InterPro" id="IPR000683">
    <property type="entry name" value="Gfo/Idh/MocA-like_OxRdtase_N"/>
</dbReference>
<gene>
    <name evidence="3" type="ORF">IAA53_07405</name>
</gene>
<comment type="caution">
    <text evidence="3">The sequence shown here is derived from an EMBL/GenBank/DDBJ whole genome shotgun (WGS) entry which is preliminary data.</text>
</comment>
<name>A0A9D1IWQ6_9FIRM</name>
<evidence type="ECO:0000259" key="1">
    <source>
        <dbReference type="Pfam" id="PF01408"/>
    </source>
</evidence>
<accession>A0A9D1IWQ6</accession>
<evidence type="ECO:0000259" key="2">
    <source>
        <dbReference type="Pfam" id="PF22725"/>
    </source>
</evidence>
<dbReference type="GO" id="GO:0000166">
    <property type="term" value="F:nucleotide binding"/>
    <property type="evidence" value="ECO:0007669"/>
    <property type="project" value="InterPro"/>
</dbReference>
<dbReference type="AlphaFoldDB" id="A0A9D1IWQ6"/>
<evidence type="ECO:0000313" key="4">
    <source>
        <dbReference type="Proteomes" id="UP000824239"/>
    </source>
</evidence>
<organism evidence="3 4">
    <name type="scientific">Candidatus Avoscillospira avicola</name>
    <dbReference type="NCBI Taxonomy" id="2840706"/>
    <lineage>
        <taxon>Bacteria</taxon>
        <taxon>Bacillati</taxon>
        <taxon>Bacillota</taxon>
        <taxon>Clostridia</taxon>
        <taxon>Eubacteriales</taxon>
        <taxon>Oscillospiraceae</taxon>
        <taxon>Oscillospiraceae incertae sedis</taxon>
        <taxon>Candidatus Avoscillospira</taxon>
    </lineage>
</organism>
<dbReference type="SUPFAM" id="SSF55347">
    <property type="entry name" value="Glyceraldehyde-3-phosphate dehydrogenase-like, C-terminal domain"/>
    <property type="match status" value="1"/>
</dbReference>
<feature type="domain" description="Gfo/Idh/MocA-like oxidoreductase N-terminal" evidence="1">
    <location>
        <begin position="3"/>
        <end position="146"/>
    </location>
</feature>
<dbReference type="InterPro" id="IPR055170">
    <property type="entry name" value="GFO_IDH_MocA-like_dom"/>
</dbReference>
<dbReference type="Pfam" id="PF22725">
    <property type="entry name" value="GFO_IDH_MocA_C3"/>
    <property type="match status" value="1"/>
</dbReference>
<feature type="domain" description="GFO/IDH/MocA-like oxidoreductase" evidence="2">
    <location>
        <begin position="156"/>
        <end position="321"/>
    </location>
</feature>
<dbReference type="Gene3D" id="3.40.50.720">
    <property type="entry name" value="NAD(P)-binding Rossmann-like Domain"/>
    <property type="match status" value="1"/>
</dbReference>
<dbReference type="PANTHER" id="PTHR43377">
    <property type="entry name" value="BILIVERDIN REDUCTASE A"/>
    <property type="match status" value="1"/>
</dbReference>
<protein>
    <submittedName>
        <fullName evidence="3">Gfo/Idh/MocA family oxidoreductase</fullName>
    </submittedName>
</protein>
<dbReference type="InterPro" id="IPR051450">
    <property type="entry name" value="Gfo/Idh/MocA_Oxidoreductases"/>
</dbReference>
<dbReference type="Gene3D" id="3.30.360.10">
    <property type="entry name" value="Dihydrodipicolinate Reductase, domain 2"/>
    <property type="match status" value="1"/>
</dbReference>
<proteinExistence type="predicted"/>
<dbReference type="EMBL" id="DVHE01000057">
    <property type="protein sequence ID" value="HIR51096.1"/>
    <property type="molecule type" value="Genomic_DNA"/>
</dbReference>
<reference evidence="3" key="2">
    <citation type="journal article" date="2021" name="PeerJ">
        <title>Extensive microbial diversity within the chicken gut microbiome revealed by metagenomics and culture.</title>
        <authorList>
            <person name="Gilroy R."/>
            <person name="Ravi A."/>
            <person name="Getino M."/>
            <person name="Pursley I."/>
            <person name="Horton D.L."/>
            <person name="Alikhan N.F."/>
            <person name="Baker D."/>
            <person name="Gharbi K."/>
            <person name="Hall N."/>
            <person name="Watson M."/>
            <person name="Adriaenssens E.M."/>
            <person name="Foster-Nyarko E."/>
            <person name="Jarju S."/>
            <person name="Secka A."/>
            <person name="Antonio M."/>
            <person name="Oren A."/>
            <person name="Chaudhuri R.R."/>
            <person name="La Ragione R."/>
            <person name="Hildebrand F."/>
            <person name="Pallen M.J."/>
        </authorList>
    </citation>
    <scope>NUCLEOTIDE SEQUENCE</scope>
    <source>
        <strain evidence="3">ChiBcec15-4380</strain>
    </source>
</reference>
<dbReference type="PANTHER" id="PTHR43377:SF2">
    <property type="entry name" value="BINDING ROSSMANN FOLD OXIDOREDUCTASE, PUTATIVE (AFU_ORTHOLOGUE AFUA_4G00560)-RELATED"/>
    <property type="match status" value="1"/>
</dbReference>
<sequence>MLNLGIIGYGVRMDMLMDPLFSLGKEVRIKAVADFNPERAKALMTKDVEKAKWYGMELDKIDANLRECPMDPESITWYADCEEMMDREQLDGVMIGTNCNTHAVLAKKVLDRNIPLFLEKPVGVCQEDLDLLKACDAKNHAPVVVSFPLRATNLVVEVKKLLDAGVIGKVDHVQAFNDVPYGFVYFHDWYRNESISHGLFLQKATHDVDVLNFLIGETPKTVCAMKSKQIFKGDMPAGLRCSQCDKQFTCMESSYNIINARNDTPRSDYCCYAVDTGNEDSGSLILRYESGMHAIYAQNFFARKGAARRGARLYGYKGTLEFNFATEQITIYDHMSDKVTRISVPIPAKGHGGGDTALMKNFVELCEGSTTESIAPLSEGIKSAQVCLCAKQSSETDTFETVVL</sequence>
<dbReference type="InterPro" id="IPR036291">
    <property type="entry name" value="NAD(P)-bd_dom_sf"/>
</dbReference>
<reference evidence="3" key="1">
    <citation type="submission" date="2020-10" db="EMBL/GenBank/DDBJ databases">
        <authorList>
            <person name="Gilroy R."/>
        </authorList>
    </citation>
    <scope>NUCLEOTIDE SEQUENCE</scope>
    <source>
        <strain evidence="3">ChiBcec15-4380</strain>
    </source>
</reference>